<proteinExistence type="predicted"/>
<keyword evidence="3" id="KW-0489">Methyltransferase</keyword>
<evidence type="ECO:0000256" key="1">
    <source>
        <dbReference type="SAM" id="SignalP"/>
    </source>
</evidence>
<evidence type="ECO:0000313" key="4">
    <source>
        <dbReference type="Proteomes" id="UP000309848"/>
    </source>
</evidence>
<dbReference type="InterPro" id="IPR029063">
    <property type="entry name" value="SAM-dependent_MTases_sf"/>
</dbReference>
<dbReference type="OrthoDB" id="9801692at2"/>
<keyword evidence="4" id="KW-1185">Reference proteome</keyword>
<dbReference type="RefSeq" id="WP_135986042.1">
    <property type="nucleotide sequence ID" value="NZ_JAASQM010000005.1"/>
</dbReference>
<feature type="domain" description="Methyltransferase type 11" evidence="2">
    <location>
        <begin position="74"/>
        <end position="180"/>
    </location>
</feature>
<feature type="chain" id="PRO_5020613073" evidence="1">
    <location>
        <begin position="19"/>
        <end position="271"/>
    </location>
</feature>
<dbReference type="Proteomes" id="UP000309848">
    <property type="component" value="Unassembled WGS sequence"/>
</dbReference>
<evidence type="ECO:0000259" key="2">
    <source>
        <dbReference type="Pfam" id="PF08241"/>
    </source>
</evidence>
<keyword evidence="1" id="KW-0732">Signal</keyword>
<organism evidence="3 4">
    <name type="scientific">Sphingomonas naasensis</name>
    <dbReference type="NCBI Taxonomy" id="1344951"/>
    <lineage>
        <taxon>Bacteria</taxon>
        <taxon>Pseudomonadati</taxon>
        <taxon>Pseudomonadota</taxon>
        <taxon>Alphaproteobacteria</taxon>
        <taxon>Sphingomonadales</taxon>
        <taxon>Sphingomonadaceae</taxon>
        <taxon>Sphingomonas</taxon>
    </lineage>
</organism>
<protein>
    <submittedName>
        <fullName evidence="3">Methyltransferase domain-containing protein</fullName>
    </submittedName>
</protein>
<dbReference type="EMBL" id="SRXU01000006">
    <property type="protein sequence ID" value="TGX40632.1"/>
    <property type="molecule type" value="Genomic_DNA"/>
</dbReference>
<keyword evidence="3" id="KW-0808">Transferase</keyword>
<evidence type="ECO:0000313" key="3">
    <source>
        <dbReference type="EMBL" id="TGX40632.1"/>
    </source>
</evidence>
<dbReference type="InterPro" id="IPR013216">
    <property type="entry name" value="Methyltransf_11"/>
</dbReference>
<dbReference type="SUPFAM" id="SSF53335">
    <property type="entry name" value="S-adenosyl-L-methionine-dependent methyltransferases"/>
    <property type="match status" value="1"/>
</dbReference>
<comment type="caution">
    <text evidence="3">The sequence shown here is derived from an EMBL/GenBank/DDBJ whole genome shotgun (WGS) entry which is preliminary data.</text>
</comment>
<dbReference type="AlphaFoldDB" id="A0A4V3QW00"/>
<dbReference type="Gene3D" id="3.40.50.150">
    <property type="entry name" value="Vaccinia Virus protein VP39"/>
    <property type="match status" value="1"/>
</dbReference>
<name>A0A4V3QW00_9SPHN</name>
<sequence>MRQTLTVLALLTTAVAVASVAAGEPRNQRHTLQDAVAASSRAPANVARDKYRHPTETLSFFGVKPGDTVVEIWPGGGWYTEILGPLTAGKGTLYAAAPWPNGVKGAQTLQAKDAAAYGHLKFAAFPWAEGQPKVPDGSADVVLTFRNVHNWRMGYQRDGQDYSAEAFQQMYKMLKPGGVLGIEDHRLPESASDEREKSSGYIKVSTVRRLAEQAGFQFVAASEVNANPKDSADWKDGVWTLPPTYRLKDVDRAKYEAIGESDRMTLKFRKP</sequence>
<dbReference type="Pfam" id="PF08241">
    <property type="entry name" value="Methyltransf_11"/>
    <property type="match status" value="1"/>
</dbReference>
<dbReference type="GO" id="GO:0032259">
    <property type="term" value="P:methylation"/>
    <property type="evidence" value="ECO:0007669"/>
    <property type="project" value="UniProtKB-KW"/>
</dbReference>
<feature type="signal peptide" evidence="1">
    <location>
        <begin position="1"/>
        <end position="18"/>
    </location>
</feature>
<dbReference type="PIRSF" id="PIRSF031679">
    <property type="entry name" value="Mtase_Alr7345_prd"/>
    <property type="match status" value="1"/>
</dbReference>
<accession>A0A4V3QW00</accession>
<gene>
    <name evidence="3" type="ORF">E5A74_14080</name>
</gene>
<dbReference type="GO" id="GO:0008757">
    <property type="term" value="F:S-adenosylmethionine-dependent methyltransferase activity"/>
    <property type="evidence" value="ECO:0007669"/>
    <property type="project" value="InterPro"/>
</dbReference>
<reference evidence="3 4" key="1">
    <citation type="submission" date="2019-04" db="EMBL/GenBank/DDBJ databases">
        <title>Sphingomonas psychrotolerans sp. nov., isolated from soil in the Tianshan Mountains, Xinjiang, China.</title>
        <authorList>
            <person name="Luo Y."/>
            <person name="Sheng H."/>
        </authorList>
    </citation>
    <scope>NUCLEOTIDE SEQUENCE [LARGE SCALE GENOMIC DNA]</scope>
    <source>
        <strain evidence="3 4">KIS18-15</strain>
    </source>
</reference>
<dbReference type="InterPro" id="IPR016980">
    <property type="entry name" value="S-AdoMet-dep_MeTrfase_Alr7345"/>
</dbReference>